<dbReference type="PANTHER" id="PTHR43085:SF1">
    <property type="entry name" value="PSEUDOURIDINE KINASE-RELATED"/>
    <property type="match status" value="1"/>
</dbReference>
<protein>
    <submittedName>
        <fullName evidence="7">2-dehydro-3-deoxygluconokinase</fullName>
    </submittedName>
</protein>
<dbReference type="Pfam" id="PF00294">
    <property type="entry name" value="PfkB"/>
    <property type="match status" value="1"/>
</dbReference>
<dbReference type="GO" id="GO:0016301">
    <property type="term" value="F:kinase activity"/>
    <property type="evidence" value="ECO:0007669"/>
    <property type="project" value="UniProtKB-KW"/>
</dbReference>
<dbReference type="Proteomes" id="UP000247551">
    <property type="component" value="Unassembled WGS sequence"/>
</dbReference>
<comment type="caution">
    <text evidence="7">The sequence shown here is derived from an EMBL/GenBank/DDBJ whole genome shotgun (WGS) entry which is preliminary data.</text>
</comment>
<dbReference type="InterPro" id="IPR002173">
    <property type="entry name" value="Carboh/pur_kinase_PfkB_CS"/>
</dbReference>
<evidence type="ECO:0000256" key="2">
    <source>
        <dbReference type="ARBA" id="ARBA00022679"/>
    </source>
</evidence>
<evidence type="ECO:0000313" key="8">
    <source>
        <dbReference type="Proteomes" id="UP000247551"/>
    </source>
</evidence>
<dbReference type="AlphaFoldDB" id="A0A318V0F7"/>
<keyword evidence="4 7" id="KW-0418">Kinase</keyword>
<gene>
    <name evidence="7" type="ORF">DFP75_10598</name>
</gene>
<accession>A0A318V0F7</accession>
<dbReference type="GO" id="GO:0005524">
    <property type="term" value="F:ATP binding"/>
    <property type="evidence" value="ECO:0007669"/>
    <property type="project" value="UniProtKB-KW"/>
</dbReference>
<keyword evidence="2" id="KW-0808">Transferase</keyword>
<dbReference type="CDD" id="cd01166">
    <property type="entry name" value="KdgK"/>
    <property type="match status" value="1"/>
</dbReference>
<dbReference type="PROSITE" id="PS00584">
    <property type="entry name" value="PFKB_KINASES_2"/>
    <property type="match status" value="1"/>
</dbReference>
<keyword evidence="8" id="KW-1185">Reference proteome</keyword>
<dbReference type="RefSeq" id="WP_110575853.1">
    <property type="nucleotide sequence ID" value="NZ_QKLW01000005.1"/>
</dbReference>
<comment type="similarity">
    <text evidence="1">Belongs to the carbohydrate kinase PfkB family.</text>
</comment>
<evidence type="ECO:0000256" key="3">
    <source>
        <dbReference type="ARBA" id="ARBA00022741"/>
    </source>
</evidence>
<keyword evidence="5" id="KW-0067">ATP-binding</keyword>
<dbReference type="InterPro" id="IPR029056">
    <property type="entry name" value="Ribokinase-like"/>
</dbReference>
<proteinExistence type="inferred from homology"/>
<dbReference type="InterPro" id="IPR050306">
    <property type="entry name" value="PfkB_Carbo_kinase"/>
</dbReference>
<evidence type="ECO:0000313" key="7">
    <source>
        <dbReference type="EMBL" id="PYF81008.1"/>
    </source>
</evidence>
<organism evidence="7 8">
    <name type="scientific">Marinomonas alcarazii</name>
    <dbReference type="NCBI Taxonomy" id="491949"/>
    <lineage>
        <taxon>Bacteria</taxon>
        <taxon>Pseudomonadati</taxon>
        <taxon>Pseudomonadota</taxon>
        <taxon>Gammaproteobacteria</taxon>
        <taxon>Oceanospirillales</taxon>
        <taxon>Oceanospirillaceae</taxon>
        <taxon>Marinomonas</taxon>
    </lineage>
</organism>
<dbReference type="EMBL" id="QKLW01000005">
    <property type="protein sequence ID" value="PYF81008.1"/>
    <property type="molecule type" value="Genomic_DNA"/>
</dbReference>
<sequence>MQNNQSHSFVTLGEAMAMFVAKTPGQLAQIEEFHRSLAGAEVNVAIGMARLGFESCYISKVGKDSFGQFIRQAISNENIRTDWISEGANHATGFMLKSNVTDGSDPKVEYFRRNSAASTLSTADIDSALFKAGTHLHLTGISIAVSNTMREATRHALNLAKEQGCSVSFDTNLRPTLWPDEATMVASINEFAFACDIVLPGIEEGKILAGSDEPEVIADFYLQHGVKTVIVKLGSKGAYFKTSNGESGTVAGFPVEKVVDTVGAGDSFAVGVISALLDGKTIEQAARRGNLLGSITVQVRGDSEGLPTREALNKLEKES</sequence>
<keyword evidence="3" id="KW-0547">Nucleotide-binding</keyword>
<name>A0A318V0F7_9GAMM</name>
<evidence type="ECO:0000256" key="1">
    <source>
        <dbReference type="ARBA" id="ARBA00010688"/>
    </source>
</evidence>
<reference evidence="7 8" key="1">
    <citation type="submission" date="2018-06" db="EMBL/GenBank/DDBJ databases">
        <title>Genomic Encyclopedia of Type Strains, Phase III (KMG-III): the genomes of soil and plant-associated and newly described type strains.</title>
        <authorList>
            <person name="Whitman W."/>
        </authorList>
    </citation>
    <scope>NUCLEOTIDE SEQUENCE [LARGE SCALE GENOMIC DNA]</scope>
    <source>
        <strain evidence="7 8">CECT 7730</strain>
    </source>
</reference>
<evidence type="ECO:0000256" key="5">
    <source>
        <dbReference type="ARBA" id="ARBA00022840"/>
    </source>
</evidence>
<feature type="domain" description="Carbohydrate kinase PfkB" evidence="6">
    <location>
        <begin position="8"/>
        <end position="309"/>
    </location>
</feature>
<evidence type="ECO:0000256" key="4">
    <source>
        <dbReference type="ARBA" id="ARBA00022777"/>
    </source>
</evidence>
<dbReference type="PANTHER" id="PTHR43085">
    <property type="entry name" value="HEXOKINASE FAMILY MEMBER"/>
    <property type="match status" value="1"/>
</dbReference>
<dbReference type="Gene3D" id="3.40.1190.20">
    <property type="match status" value="1"/>
</dbReference>
<dbReference type="SUPFAM" id="SSF53613">
    <property type="entry name" value="Ribokinase-like"/>
    <property type="match status" value="1"/>
</dbReference>
<dbReference type="InterPro" id="IPR011611">
    <property type="entry name" value="PfkB_dom"/>
</dbReference>
<evidence type="ECO:0000259" key="6">
    <source>
        <dbReference type="Pfam" id="PF00294"/>
    </source>
</evidence>